<gene>
    <name evidence="2" type="ORF">E4634_20935</name>
</gene>
<comment type="caution">
    <text evidence="2">The sequence shown here is derived from an EMBL/GenBank/DDBJ whole genome shotgun (WGS) entry which is preliminary data.</text>
</comment>
<sequence>MNKNDLKEVANQLSCPSGENGVLFGERMNESNAVMISRCISCLSPVNGEAILEIGLGNGALSCPIVEAVGNEGRYIGLEHSETMASEALTILSQINPEIIDIKIGNCLEADIPQRKINGLLAVNVLYFIDDLDLLFQKIANWLVAGGRIVFGLRPQGLLQRMPFSEHGFNIRPLDEIIEKLAARKFANIHAEYISEDIKSPQGDTNQMGFVVLTASIEK</sequence>
<dbReference type="InterPro" id="IPR041698">
    <property type="entry name" value="Methyltransf_25"/>
</dbReference>
<accession>A0A4Z0LU57</accession>
<dbReference type="SUPFAM" id="SSF53335">
    <property type="entry name" value="S-adenosyl-L-methionine-dependent methyltransferases"/>
    <property type="match status" value="1"/>
</dbReference>
<dbReference type="Proteomes" id="UP000298050">
    <property type="component" value="Unassembled WGS sequence"/>
</dbReference>
<feature type="domain" description="Methyltransferase" evidence="1">
    <location>
        <begin position="51"/>
        <end position="147"/>
    </location>
</feature>
<dbReference type="InterPro" id="IPR029063">
    <property type="entry name" value="SAM-dependent_MTases_sf"/>
</dbReference>
<keyword evidence="3" id="KW-1185">Reference proteome</keyword>
<proteinExistence type="predicted"/>
<dbReference type="AlphaFoldDB" id="A0A4Z0LU57"/>
<dbReference type="Pfam" id="PF13649">
    <property type="entry name" value="Methyltransf_25"/>
    <property type="match status" value="1"/>
</dbReference>
<protein>
    <submittedName>
        <fullName evidence="2">Class I SAM-dependent methyltransferase</fullName>
    </submittedName>
</protein>
<dbReference type="Gene3D" id="3.40.50.150">
    <property type="entry name" value="Vaccinia Virus protein VP39"/>
    <property type="match status" value="1"/>
</dbReference>
<dbReference type="OrthoDB" id="9760689at2"/>
<keyword evidence="2" id="KW-0808">Transferase</keyword>
<evidence type="ECO:0000313" key="2">
    <source>
        <dbReference type="EMBL" id="TGD70615.1"/>
    </source>
</evidence>
<organism evidence="2 3">
    <name type="scientific">Mangrovimicrobium sediminis</name>
    <dbReference type="NCBI Taxonomy" id="2562682"/>
    <lineage>
        <taxon>Bacteria</taxon>
        <taxon>Pseudomonadati</taxon>
        <taxon>Pseudomonadota</taxon>
        <taxon>Gammaproteobacteria</taxon>
        <taxon>Cellvibrionales</taxon>
        <taxon>Halieaceae</taxon>
        <taxon>Mangrovimicrobium</taxon>
    </lineage>
</organism>
<dbReference type="GO" id="GO:0008168">
    <property type="term" value="F:methyltransferase activity"/>
    <property type="evidence" value="ECO:0007669"/>
    <property type="project" value="UniProtKB-KW"/>
</dbReference>
<evidence type="ECO:0000259" key="1">
    <source>
        <dbReference type="Pfam" id="PF13649"/>
    </source>
</evidence>
<keyword evidence="2" id="KW-0489">Methyltransferase</keyword>
<name>A0A4Z0LU57_9GAMM</name>
<dbReference type="GO" id="GO:0032259">
    <property type="term" value="P:methylation"/>
    <property type="evidence" value="ECO:0007669"/>
    <property type="project" value="UniProtKB-KW"/>
</dbReference>
<evidence type="ECO:0000313" key="3">
    <source>
        <dbReference type="Proteomes" id="UP000298050"/>
    </source>
</evidence>
<dbReference type="RefSeq" id="WP_135446641.1">
    <property type="nucleotide sequence ID" value="NZ_SRLE01000026.1"/>
</dbReference>
<dbReference type="CDD" id="cd02440">
    <property type="entry name" value="AdoMet_MTases"/>
    <property type="match status" value="1"/>
</dbReference>
<dbReference type="EMBL" id="SRLE01000026">
    <property type="protein sequence ID" value="TGD70615.1"/>
    <property type="molecule type" value="Genomic_DNA"/>
</dbReference>
<reference evidence="2 3" key="1">
    <citation type="submission" date="2019-04" db="EMBL/GenBank/DDBJ databases">
        <title>Taxonomy of novel Haliea sp. from mangrove soil of West Coast of India.</title>
        <authorList>
            <person name="Verma A."/>
            <person name="Kumar P."/>
            <person name="Krishnamurthi S."/>
        </authorList>
    </citation>
    <scope>NUCLEOTIDE SEQUENCE [LARGE SCALE GENOMIC DNA]</scope>
    <source>
        <strain evidence="2 3">SAOS-164</strain>
    </source>
</reference>